<sequence length="103" mass="11787">MPLLTLFQRSICATFVECGPTECRYGLAVTAGSSIVCVSEADCHCLYRFELFYVKCSFWIIDFRGVFEYWSQRKRLKALGLNGVGKERDVEPQFSVLENVKKS</sequence>
<accession>A0A9D4G7I7</accession>
<evidence type="ECO:0000313" key="2">
    <source>
        <dbReference type="Proteomes" id="UP000828390"/>
    </source>
</evidence>
<dbReference type="EMBL" id="JAIWYP010000006">
    <property type="protein sequence ID" value="KAH3810221.1"/>
    <property type="molecule type" value="Genomic_DNA"/>
</dbReference>
<proteinExistence type="predicted"/>
<gene>
    <name evidence="1" type="ORF">DPMN_138610</name>
</gene>
<reference evidence="1" key="2">
    <citation type="submission" date="2020-11" db="EMBL/GenBank/DDBJ databases">
        <authorList>
            <person name="McCartney M.A."/>
            <person name="Auch B."/>
            <person name="Kono T."/>
            <person name="Mallez S."/>
            <person name="Becker A."/>
            <person name="Gohl D.M."/>
            <person name="Silverstein K.A.T."/>
            <person name="Koren S."/>
            <person name="Bechman K.B."/>
            <person name="Herman A."/>
            <person name="Abrahante J.E."/>
            <person name="Garbe J."/>
        </authorList>
    </citation>
    <scope>NUCLEOTIDE SEQUENCE</scope>
    <source>
        <strain evidence="1">Duluth1</strain>
        <tissue evidence="1">Whole animal</tissue>
    </source>
</reference>
<reference evidence="1" key="1">
    <citation type="journal article" date="2019" name="bioRxiv">
        <title>The Genome of the Zebra Mussel, Dreissena polymorpha: A Resource for Invasive Species Research.</title>
        <authorList>
            <person name="McCartney M.A."/>
            <person name="Auch B."/>
            <person name="Kono T."/>
            <person name="Mallez S."/>
            <person name="Zhang Y."/>
            <person name="Obille A."/>
            <person name="Becker A."/>
            <person name="Abrahante J.E."/>
            <person name="Garbe J."/>
            <person name="Badalamenti J.P."/>
            <person name="Herman A."/>
            <person name="Mangelson H."/>
            <person name="Liachko I."/>
            <person name="Sullivan S."/>
            <person name="Sone E.D."/>
            <person name="Koren S."/>
            <person name="Silverstein K.A.T."/>
            <person name="Beckman K.B."/>
            <person name="Gohl D.M."/>
        </authorList>
    </citation>
    <scope>NUCLEOTIDE SEQUENCE</scope>
    <source>
        <strain evidence="1">Duluth1</strain>
        <tissue evidence="1">Whole animal</tissue>
    </source>
</reference>
<protein>
    <submittedName>
        <fullName evidence="1">Uncharacterized protein</fullName>
    </submittedName>
</protein>
<organism evidence="1 2">
    <name type="scientific">Dreissena polymorpha</name>
    <name type="common">Zebra mussel</name>
    <name type="synonym">Mytilus polymorpha</name>
    <dbReference type="NCBI Taxonomy" id="45954"/>
    <lineage>
        <taxon>Eukaryota</taxon>
        <taxon>Metazoa</taxon>
        <taxon>Spiralia</taxon>
        <taxon>Lophotrochozoa</taxon>
        <taxon>Mollusca</taxon>
        <taxon>Bivalvia</taxon>
        <taxon>Autobranchia</taxon>
        <taxon>Heteroconchia</taxon>
        <taxon>Euheterodonta</taxon>
        <taxon>Imparidentia</taxon>
        <taxon>Neoheterodontei</taxon>
        <taxon>Myida</taxon>
        <taxon>Dreissenoidea</taxon>
        <taxon>Dreissenidae</taxon>
        <taxon>Dreissena</taxon>
    </lineage>
</organism>
<dbReference type="Proteomes" id="UP000828390">
    <property type="component" value="Unassembled WGS sequence"/>
</dbReference>
<evidence type="ECO:0000313" key="1">
    <source>
        <dbReference type="EMBL" id="KAH3810221.1"/>
    </source>
</evidence>
<name>A0A9D4G7I7_DREPO</name>
<dbReference type="AlphaFoldDB" id="A0A9D4G7I7"/>
<comment type="caution">
    <text evidence="1">The sequence shown here is derived from an EMBL/GenBank/DDBJ whole genome shotgun (WGS) entry which is preliminary data.</text>
</comment>
<keyword evidence="2" id="KW-1185">Reference proteome</keyword>